<evidence type="ECO:0008006" key="3">
    <source>
        <dbReference type="Google" id="ProtNLM"/>
    </source>
</evidence>
<evidence type="ECO:0000313" key="2">
    <source>
        <dbReference type="Proteomes" id="UP000677244"/>
    </source>
</evidence>
<name>A0ABS3YN40_9BACT</name>
<organism evidence="1 2">
    <name type="scientific">Niastella soli</name>
    <dbReference type="NCBI Taxonomy" id="2821487"/>
    <lineage>
        <taxon>Bacteria</taxon>
        <taxon>Pseudomonadati</taxon>
        <taxon>Bacteroidota</taxon>
        <taxon>Chitinophagia</taxon>
        <taxon>Chitinophagales</taxon>
        <taxon>Chitinophagaceae</taxon>
        <taxon>Niastella</taxon>
    </lineage>
</organism>
<sequence>MKFAFRGLMVIAMVLIAGSYNGAQAQKLFFLFAHGQYASPVQTGFKNDYNFGLGGEAGAGIGFGTKTFLTGTLGYTVFDAKTKELGNIIYVPMKLGLRRYFLPANLLFIHVDAGVAHIKDKTNNASSSRFSGDVGAGVKLGPFEVGVAYDGFSRGESAGYASWWAFKAGWRFGL</sequence>
<proteinExistence type="predicted"/>
<dbReference type="Proteomes" id="UP000677244">
    <property type="component" value="Unassembled WGS sequence"/>
</dbReference>
<evidence type="ECO:0000313" key="1">
    <source>
        <dbReference type="EMBL" id="MBO9199306.1"/>
    </source>
</evidence>
<accession>A0ABS3YN40</accession>
<gene>
    <name evidence="1" type="ORF">J7I42_03450</name>
</gene>
<protein>
    <recommendedName>
        <fullName evidence="3">Outer membrane protein beta-barrel domain-containing protein</fullName>
    </recommendedName>
</protein>
<reference evidence="1 2" key="1">
    <citation type="submission" date="2021-03" db="EMBL/GenBank/DDBJ databases">
        <title>Assistant Professor.</title>
        <authorList>
            <person name="Huq M.A."/>
        </authorList>
    </citation>
    <scope>NUCLEOTIDE SEQUENCE [LARGE SCALE GENOMIC DNA]</scope>
    <source>
        <strain evidence="1 2">MAH-29</strain>
    </source>
</reference>
<dbReference type="EMBL" id="JAGHKO010000001">
    <property type="protein sequence ID" value="MBO9199306.1"/>
    <property type="molecule type" value="Genomic_DNA"/>
</dbReference>
<keyword evidence="2" id="KW-1185">Reference proteome</keyword>
<comment type="caution">
    <text evidence="1">The sequence shown here is derived from an EMBL/GenBank/DDBJ whole genome shotgun (WGS) entry which is preliminary data.</text>
</comment>
<dbReference type="RefSeq" id="WP_209137374.1">
    <property type="nucleotide sequence ID" value="NZ_JAGHKO010000001.1"/>
</dbReference>